<accession>A0A917CGY0</accession>
<feature type="chain" id="PRO_5037940178" evidence="2">
    <location>
        <begin position="19"/>
        <end position="176"/>
    </location>
</feature>
<dbReference type="Pfam" id="PF04351">
    <property type="entry name" value="PilP"/>
    <property type="match status" value="1"/>
</dbReference>
<evidence type="ECO:0000313" key="4">
    <source>
        <dbReference type="Proteomes" id="UP000632858"/>
    </source>
</evidence>
<comment type="caution">
    <text evidence="3">The sequence shown here is derived from an EMBL/GenBank/DDBJ whole genome shotgun (WGS) entry which is preliminary data.</text>
</comment>
<name>A0A917CGY0_9GAMM</name>
<dbReference type="Gene3D" id="2.30.30.830">
    <property type="match status" value="1"/>
</dbReference>
<evidence type="ECO:0000313" key="3">
    <source>
        <dbReference type="EMBL" id="GGF87283.1"/>
    </source>
</evidence>
<keyword evidence="2" id="KW-0732">Signal</keyword>
<proteinExistence type="predicted"/>
<feature type="region of interest" description="Disordered" evidence="1">
    <location>
        <begin position="65"/>
        <end position="87"/>
    </location>
</feature>
<dbReference type="Proteomes" id="UP000632858">
    <property type="component" value="Unassembled WGS sequence"/>
</dbReference>
<evidence type="ECO:0000256" key="1">
    <source>
        <dbReference type="SAM" id="MobiDB-lite"/>
    </source>
</evidence>
<reference evidence="3" key="2">
    <citation type="submission" date="2020-09" db="EMBL/GenBank/DDBJ databases">
        <authorList>
            <person name="Sun Q."/>
            <person name="Zhou Y."/>
        </authorList>
    </citation>
    <scope>NUCLEOTIDE SEQUENCE</scope>
    <source>
        <strain evidence="3">CGMCC 1.12726</strain>
    </source>
</reference>
<dbReference type="InterPro" id="IPR007446">
    <property type="entry name" value="PilP"/>
</dbReference>
<sequence length="176" mass="18895">MSLLKPRLLILASAVLLSACTKGDSDLRQWLNEVKNRPAPALEPLPLVQDPPLVVYNPDGLRDPFGKPPLNRMSNTGGPSPDLNRPRQPLESFTLDTLRMVGSIGSGPNLTALVLAPDKVTHRIRPGAYMGQSDGRVVSVSATGIELIELVPDGAGGWLERQAFIALNESNSGEKK</sequence>
<protein>
    <submittedName>
        <fullName evidence="3">Fimbrial protein</fullName>
    </submittedName>
</protein>
<dbReference type="EMBL" id="BMFO01000001">
    <property type="protein sequence ID" value="GGF87283.1"/>
    <property type="molecule type" value="Genomic_DNA"/>
</dbReference>
<reference evidence="3" key="1">
    <citation type="journal article" date="2014" name="Int. J. Syst. Evol. Microbiol.">
        <title>Complete genome sequence of Corynebacterium casei LMG S-19264T (=DSM 44701T), isolated from a smear-ripened cheese.</title>
        <authorList>
            <consortium name="US DOE Joint Genome Institute (JGI-PGF)"/>
            <person name="Walter F."/>
            <person name="Albersmeier A."/>
            <person name="Kalinowski J."/>
            <person name="Ruckert C."/>
        </authorList>
    </citation>
    <scope>NUCLEOTIDE SEQUENCE</scope>
    <source>
        <strain evidence="3">CGMCC 1.12726</strain>
    </source>
</reference>
<evidence type="ECO:0000256" key="2">
    <source>
        <dbReference type="SAM" id="SignalP"/>
    </source>
</evidence>
<dbReference type="RefSeq" id="WP_188447688.1">
    <property type="nucleotide sequence ID" value="NZ_BMFO01000001.1"/>
</dbReference>
<gene>
    <name evidence="3" type="primary">pilP</name>
    <name evidence="3" type="ORF">GCM10010960_06480</name>
</gene>
<dbReference type="PROSITE" id="PS51257">
    <property type="entry name" value="PROKAR_LIPOPROTEIN"/>
    <property type="match status" value="1"/>
</dbReference>
<organism evidence="3 4">
    <name type="scientific">Arenimonas maotaiensis</name>
    <dbReference type="NCBI Taxonomy" id="1446479"/>
    <lineage>
        <taxon>Bacteria</taxon>
        <taxon>Pseudomonadati</taxon>
        <taxon>Pseudomonadota</taxon>
        <taxon>Gammaproteobacteria</taxon>
        <taxon>Lysobacterales</taxon>
        <taxon>Lysobacteraceae</taxon>
        <taxon>Arenimonas</taxon>
    </lineage>
</organism>
<dbReference type="PIRSF" id="PIRSF016481">
    <property type="entry name" value="Pilus_assembly_PilP"/>
    <property type="match status" value="1"/>
</dbReference>
<keyword evidence="4" id="KW-1185">Reference proteome</keyword>
<feature type="signal peptide" evidence="2">
    <location>
        <begin position="1"/>
        <end position="18"/>
    </location>
</feature>
<dbReference type="AlphaFoldDB" id="A0A917CGY0"/>